<feature type="transmembrane region" description="Helical" evidence="10">
    <location>
        <begin position="293"/>
        <end position="317"/>
    </location>
</feature>
<keyword evidence="8" id="KW-0325">Glycoprotein</keyword>
<evidence type="ECO:0000256" key="1">
    <source>
        <dbReference type="ARBA" id="ARBA00004651"/>
    </source>
</evidence>
<dbReference type="InterPro" id="IPR000276">
    <property type="entry name" value="GPCR_Rhodpsn"/>
</dbReference>
<dbReference type="SUPFAM" id="SSF81321">
    <property type="entry name" value="Family A G protein-coupled receptor-like"/>
    <property type="match status" value="2"/>
</dbReference>
<evidence type="ECO:0000256" key="7">
    <source>
        <dbReference type="ARBA" id="ARBA00023170"/>
    </source>
</evidence>
<evidence type="ECO:0000256" key="9">
    <source>
        <dbReference type="ARBA" id="ARBA00023224"/>
    </source>
</evidence>
<feature type="domain" description="G-protein coupled receptors family 1 profile" evidence="11">
    <location>
        <begin position="54"/>
        <end position="262"/>
    </location>
</feature>
<dbReference type="PANTHER" id="PTHR24232:SF90">
    <property type="entry name" value="LYSOPHOSPHATIDIC ACID RECEPTOR 5B"/>
    <property type="match status" value="1"/>
</dbReference>
<keyword evidence="5" id="KW-0297">G-protein coupled receptor</keyword>
<evidence type="ECO:0000313" key="12">
    <source>
        <dbReference type="EMBL" id="KAK2900523.1"/>
    </source>
</evidence>
<comment type="caution">
    <text evidence="12">The sequence shown here is derived from an EMBL/GenBank/DDBJ whole genome shotgun (WGS) entry which is preliminary data.</text>
</comment>
<dbReference type="GO" id="GO:0035025">
    <property type="term" value="P:positive regulation of Rho protein signal transduction"/>
    <property type="evidence" value="ECO:0007669"/>
    <property type="project" value="TreeGrafter"/>
</dbReference>
<dbReference type="GO" id="GO:0007200">
    <property type="term" value="P:phospholipase C-activating G protein-coupled receptor signaling pathway"/>
    <property type="evidence" value="ECO:0007669"/>
    <property type="project" value="TreeGrafter"/>
</dbReference>
<accession>A0AA88PXR9</accession>
<protein>
    <recommendedName>
        <fullName evidence="11">G-protein coupled receptors family 1 profile domain-containing protein</fullName>
    </recommendedName>
</protein>
<evidence type="ECO:0000256" key="10">
    <source>
        <dbReference type="SAM" id="Phobius"/>
    </source>
</evidence>
<dbReference type="GO" id="GO:0070915">
    <property type="term" value="F:lysophosphatidic acid receptor activity"/>
    <property type="evidence" value="ECO:0007669"/>
    <property type="project" value="TreeGrafter"/>
</dbReference>
<reference evidence="12" key="1">
    <citation type="submission" date="2023-08" db="EMBL/GenBank/DDBJ databases">
        <title>Chromosome-level Genome Assembly of mud carp (Cirrhinus molitorella).</title>
        <authorList>
            <person name="Liu H."/>
        </authorList>
    </citation>
    <scope>NUCLEOTIDE SEQUENCE</scope>
    <source>
        <strain evidence="12">Prfri</strain>
        <tissue evidence="12">Muscle</tissue>
    </source>
</reference>
<feature type="transmembrane region" description="Helical" evidence="10">
    <location>
        <begin position="194"/>
        <end position="216"/>
    </location>
</feature>
<feature type="transmembrane region" description="Helical" evidence="10">
    <location>
        <begin position="513"/>
        <end position="534"/>
    </location>
</feature>
<feature type="transmembrane region" description="Helical" evidence="10">
    <location>
        <begin position="468"/>
        <end position="493"/>
    </location>
</feature>
<evidence type="ECO:0000256" key="2">
    <source>
        <dbReference type="ARBA" id="ARBA00022475"/>
    </source>
</evidence>
<dbReference type="FunFam" id="1.20.1070.10:FF:000142">
    <property type="entry name" value="G protein-coupled receptor 55"/>
    <property type="match status" value="1"/>
</dbReference>
<keyword evidence="6 10" id="KW-0472">Membrane</keyword>
<dbReference type="Proteomes" id="UP001187343">
    <property type="component" value="Unassembled WGS sequence"/>
</dbReference>
<evidence type="ECO:0000256" key="3">
    <source>
        <dbReference type="ARBA" id="ARBA00022692"/>
    </source>
</evidence>
<dbReference type="CDD" id="cd14982">
    <property type="entry name" value="7tmA_purinoceptor-like"/>
    <property type="match status" value="1"/>
</dbReference>
<feature type="transmembrane region" description="Helical" evidence="10">
    <location>
        <begin position="41"/>
        <end position="62"/>
    </location>
</feature>
<dbReference type="PANTHER" id="PTHR24232">
    <property type="entry name" value="G-PROTEIN COUPLED RECEPTOR"/>
    <property type="match status" value="1"/>
</dbReference>
<name>A0AA88PXR9_9TELE</name>
<dbReference type="InterPro" id="IPR017452">
    <property type="entry name" value="GPCR_Rhodpsn_7TM"/>
</dbReference>
<gene>
    <name evidence="12" type="ORF">Q8A67_008638</name>
</gene>
<feature type="transmembrane region" description="Helical" evidence="10">
    <location>
        <begin position="372"/>
        <end position="392"/>
    </location>
</feature>
<keyword evidence="13" id="KW-1185">Reference proteome</keyword>
<feature type="transmembrane region" description="Helical" evidence="10">
    <location>
        <begin position="420"/>
        <end position="447"/>
    </location>
</feature>
<dbReference type="GO" id="GO:0005886">
    <property type="term" value="C:plasma membrane"/>
    <property type="evidence" value="ECO:0007669"/>
    <property type="project" value="UniProtKB-SubCell"/>
</dbReference>
<dbReference type="EMBL" id="JAUYZG010000008">
    <property type="protein sequence ID" value="KAK2900523.1"/>
    <property type="molecule type" value="Genomic_DNA"/>
</dbReference>
<dbReference type="PRINTS" id="PR00237">
    <property type="entry name" value="GPCRRHODOPSN"/>
</dbReference>
<dbReference type="PRINTS" id="PR01157">
    <property type="entry name" value="P2YPURNOCPTR"/>
</dbReference>
<organism evidence="12 13">
    <name type="scientific">Cirrhinus molitorella</name>
    <name type="common">mud carp</name>
    <dbReference type="NCBI Taxonomy" id="172907"/>
    <lineage>
        <taxon>Eukaryota</taxon>
        <taxon>Metazoa</taxon>
        <taxon>Chordata</taxon>
        <taxon>Craniata</taxon>
        <taxon>Vertebrata</taxon>
        <taxon>Euteleostomi</taxon>
        <taxon>Actinopterygii</taxon>
        <taxon>Neopterygii</taxon>
        <taxon>Teleostei</taxon>
        <taxon>Ostariophysi</taxon>
        <taxon>Cypriniformes</taxon>
        <taxon>Cyprinidae</taxon>
        <taxon>Labeoninae</taxon>
        <taxon>Labeonini</taxon>
        <taxon>Cirrhinus</taxon>
    </lineage>
</organism>
<feature type="transmembrane region" description="Helical" evidence="10">
    <location>
        <begin position="153"/>
        <end position="174"/>
    </location>
</feature>
<feature type="transmembrane region" description="Helical" evidence="10">
    <location>
        <begin position="114"/>
        <end position="132"/>
    </location>
</feature>
<evidence type="ECO:0000256" key="8">
    <source>
        <dbReference type="ARBA" id="ARBA00023180"/>
    </source>
</evidence>
<keyword evidence="7" id="KW-0675">Receptor</keyword>
<dbReference type="PROSITE" id="PS50262">
    <property type="entry name" value="G_PROTEIN_RECEP_F1_2"/>
    <property type="match status" value="2"/>
</dbReference>
<sequence length="564" mass="63297">MSAHQFHLKRNDSLNSSAKVSFTMTNCSMTDVDTLTQKLDLVIYVPVLVFGLALNIIALVVFCRLLRKWTESSIYMTNLALMDLLLLLPLPFKMHAAYHKWAEDKLLFCSFLESLYFVAMYGSIYTIVCIAIDRYIAINHPFRAKQVRSKKNALIVCIFIWVFIMAVTSPIYSFREEGKMGNFTCFHGFSKKGWSTAIIVCLEVFGFLLPAAVLVACSVQSVRTLKASKNSDHKRQAGVRIIYSSLAAFLVPFTPCHVAILLHIVLLFGLPLNSLSLWILVCRNGLKKSVPVIYMANLALSDLFFTLSLPFRIIYFATGEWKLGNILCMIPGTLFAVNIYSSSLFITLISVDRMLAVVYPLRSRQLRTVPMASVFCVIVWVIIIGVAVPTALNHPENVDTSCNVTRCFEKYSDKNWKNGFTILCFLTFFGILIPFFIILGCTVAVVRQLKGYSMATSSCNTELSKSKIVKLFLSNLLIYAICFIPFHIAFILFGLNKLGILHGEKTLEAYFNLHTVTMCMASTNSCLDPLIYYFSTKTIQGRARCDSSSKTVGLGLVQSMSWNG</sequence>
<dbReference type="Pfam" id="PF00001">
    <property type="entry name" value="7tm_1"/>
    <property type="match status" value="2"/>
</dbReference>
<evidence type="ECO:0000313" key="13">
    <source>
        <dbReference type="Proteomes" id="UP001187343"/>
    </source>
</evidence>
<feature type="transmembrane region" description="Helical" evidence="10">
    <location>
        <begin position="323"/>
        <end position="351"/>
    </location>
</feature>
<dbReference type="Gene3D" id="1.20.1070.10">
    <property type="entry name" value="Rhodopsin 7-helix transmembrane proteins"/>
    <property type="match status" value="2"/>
</dbReference>
<keyword evidence="4 10" id="KW-1133">Transmembrane helix</keyword>
<feature type="domain" description="G-protein coupled receptors family 1 profile" evidence="11">
    <location>
        <begin position="272"/>
        <end position="532"/>
    </location>
</feature>
<keyword evidence="2" id="KW-1003">Cell membrane</keyword>
<evidence type="ECO:0000259" key="11">
    <source>
        <dbReference type="PROSITE" id="PS50262"/>
    </source>
</evidence>
<keyword evidence="3 10" id="KW-0812">Transmembrane</keyword>
<evidence type="ECO:0000256" key="5">
    <source>
        <dbReference type="ARBA" id="ARBA00023040"/>
    </source>
</evidence>
<proteinExistence type="predicted"/>
<comment type="subcellular location">
    <subcellularLocation>
        <location evidence="1">Cell membrane</location>
        <topology evidence="1">Multi-pass membrane protein</topology>
    </subcellularLocation>
</comment>
<keyword evidence="9" id="KW-0807">Transducer</keyword>
<feature type="transmembrane region" description="Helical" evidence="10">
    <location>
        <begin position="260"/>
        <end position="281"/>
    </location>
</feature>
<dbReference type="AlphaFoldDB" id="A0AA88PXR9"/>
<evidence type="ECO:0000256" key="6">
    <source>
        <dbReference type="ARBA" id="ARBA00023136"/>
    </source>
</evidence>
<feature type="transmembrane region" description="Helical" evidence="10">
    <location>
        <begin position="74"/>
        <end position="94"/>
    </location>
</feature>
<evidence type="ECO:0000256" key="4">
    <source>
        <dbReference type="ARBA" id="ARBA00022989"/>
    </source>
</evidence>
<feature type="transmembrane region" description="Helical" evidence="10">
    <location>
        <begin position="237"/>
        <end position="254"/>
    </location>
</feature>